<name>A0ACC2MYA8_PERAE</name>
<dbReference type="EMBL" id="CM056809">
    <property type="protein sequence ID" value="KAJ8650649.1"/>
    <property type="molecule type" value="Genomic_DNA"/>
</dbReference>
<protein>
    <submittedName>
        <fullName evidence="1">Uncharacterized protein</fullName>
    </submittedName>
</protein>
<comment type="caution">
    <text evidence="1">The sequence shown here is derived from an EMBL/GenBank/DDBJ whole genome shotgun (WGS) entry which is preliminary data.</text>
</comment>
<dbReference type="Proteomes" id="UP001234297">
    <property type="component" value="Chromosome 1"/>
</dbReference>
<keyword evidence="2" id="KW-1185">Reference proteome</keyword>
<proteinExistence type="predicted"/>
<evidence type="ECO:0000313" key="2">
    <source>
        <dbReference type="Proteomes" id="UP001234297"/>
    </source>
</evidence>
<sequence>MATQKLRHPSLRPTVTLKPYMDPSISYNVVVTTHPHCHSIIANGGKSQSSPIYDLAHPTDINEKKKMIKKKKQLSEKLSRYGKRSKVFNLKSAVSCILTKAKTVLQVQLPNSVSRVGRDGSDMECVEPYFSVPVVPVMATR</sequence>
<gene>
    <name evidence="1" type="ORF">MRB53_003672</name>
</gene>
<evidence type="ECO:0000313" key="1">
    <source>
        <dbReference type="EMBL" id="KAJ8650649.1"/>
    </source>
</evidence>
<accession>A0ACC2MYA8</accession>
<reference evidence="1 2" key="1">
    <citation type="journal article" date="2022" name="Hortic Res">
        <title>A haplotype resolved chromosomal level avocado genome allows analysis of novel avocado genes.</title>
        <authorList>
            <person name="Nath O."/>
            <person name="Fletcher S.J."/>
            <person name="Hayward A."/>
            <person name="Shaw L.M."/>
            <person name="Masouleh A.K."/>
            <person name="Furtado A."/>
            <person name="Henry R.J."/>
            <person name="Mitter N."/>
        </authorList>
    </citation>
    <scope>NUCLEOTIDE SEQUENCE [LARGE SCALE GENOMIC DNA]</scope>
    <source>
        <strain evidence="2">cv. Hass</strain>
    </source>
</reference>
<organism evidence="1 2">
    <name type="scientific">Persea americana</name>
    <name type="common">Avocado</name>
    <dbReference type="NCBI Taxonomy" id="3435"/>
    <lineage>
        <taxon>Eukaryota</taxon>
        <taxon>Viridiplantae</taxon>
        <taxon>Streptophyta</taxon>
        <taxon>Embryophyta</taxon>
        <taxon>Tracheophyta</taxon>
        <taxon>Spermatophyta</taxon>
        <taxon>Magnoliopsida</taxon>
        <taxon>Magnoliidae</taxon>
        <taxon>Laurales</taxon>
        <taxon>Lauraceae</taxon>
        <taxon>Persea</taxon>
    </lineage>
</organism>